<dbReference type="GO" id="GO:0019478">
    <property type="term" value="P:D-amino acid catabolic process"/>
    <property type="evidence" value="ECO:0007669"/>
    <property type="project" value="TreeGrafter"/>
</dbReference>
<dbReference type="SUPFAM" id="SSF54373">
    <property type="entry name" value="FAD-linked reductases, C-terminal domain"/>
    <property type="match status" value="1"/>
</dbReference>
<keyword evidence="3" id="KW-0285">Flavoprotein</keyword>
<dbReference type="PANTHER" id="PTHR11530">
    <property type="entry name" value="D-AMINO ACID OXIDASE"/>
    <property type="match status" value="1"/>
</dbReference>
<dbReference type="GO" id="GO:0005737">
    <property type="term" value="C:cytoplasm"/>
    <property type="evidence" value="ECO:0007669"/>
    <property type="project" value="TreeGrafter"/>
</dbReference>
<evidence type="ECO:0000256" key="5">
    <source>
        <dbReference type="ARBA" id="ARBA00023002"/>
    </source>
</evidence>
<reference evidence="7" key="1">
    <citation type="submission" date="2020-10" db="EMBL/GenBank/DDBJ databases">
        <title>High-Quality Genome Resource of Clonostachys rosea strain S41 by Oxford Nanopore Long-Read Sequencing.</title>
        <authorList>
            <person name="Wang H."/>
        </authorList>
    </citation>
    <scope>NUCLEOTIDE SEQUENCE</scope>
    <source>
        <strain evidence="7">S41</strain>
    </source>
</reference>
<dbReference type="InterPro" id="IPR006076">
    <property type="entry name" value="FAD-dep_OxRdtase"/>
</dbReference>
<dbReference type="GO" id="GO:0003884">
    <property type="term" value="F:D-amino-acid oxidase activity"/>
    <property type="evidence" value="ECO:0007669"/>
    <property type="project" value="InterPro"/>
</dbReference>
<accession>A0A8H7N412</accession>
<evidence type="ECO:0000313" key="8">
    <source>
        <dbReference type="Proteomes" id="UP000616885"/>
    </source>
</evidence>
<feature type="domain" description="FAD dependent oxidoreductase" evidence="6">
    <location>
        <begin position="6"/>
        <end position="342"/>
    </location>
</feature>
<dbReference type="PIRSF" id="PIRSF000189">
    <property type="entry name" value="D-aa_oxidase"/>
    <property type="match status" value="1"/>
</dbReference>
<dbReference type="PANTHER" id="PTHR11530:SF26">
    <property type="entry name" value="FAD DEPENDENT OXIDOREDUCTASE SUPERFAMILY (AFU_ORTHOLOGUE AFUA_5G13940)"/>
    <property type="match status" value="1"/>
</dbReference>
<gene>
    <name evidence="7" type="ORF">IM811_017780</name>
</gene>
<keyword evidence="4" id="KW-0274">FAD</keyword>
<dbReference type="Pfam" id="PF01266">
    <property type="entry name" value="DAO"/>
    <property type="match status" value="1"/>
</dbReference>
<protein>
    <recommendedName>
        <fullName evidence="6">FAD dependent oxidoreductase domain-containing protein</fullName>
    </recommendedName>
</protein>
<evidence type="ECO:0000259" key="6">
    <source>
        <dbReference type="Pfam" id="PF01266"/>
    </source>
</evidence>
<dbReference type="Gene3D" id="3.40.50.720">
    <property type="entry name" value="NAD(P)-binding Rossmann-like Domain"/>
    <property type="match status" value="1"/>
</dbReference>
<sequence>MSIGPVIIVGAGVVGLSTAYDLLAQHPATRVLIIAAELPTDSASSWTADYASMWAGAHYRPIAPSTPQLQAEFALAQDTYRVMKRVARDRPESGCGFMGAVEYMETPGERELQLKSRDIFAGEGDGFRVLDPEELPDKVKWGCEYDAYCIDTQKYCQWLLHQIQKTGQVCVRRRQLSQVLDAFEAAEAVNFPQAKIVVNCSGRGFGDQKSRIVRGQTVLVKQQYHKSVTRQCADGSWTFLIPRPNMGGTIVGGTKEEDDWGSEPRESTRKAVLQKAVECFPYFVDDVSRFEVIRDNVGRRPFRDGGLRMELEELDGDRRIVHGYGAGSRGYELSWGIAGKLVKLVEQATISRASL</sequence>
<dbReference type="Proteomes" id="UP000616885">
    <property type="component" value="Unassembled WGS sequence"/>
</dbReference>
<evidence type="ECO:0000256" key="1">
    <source>
        <dbReference type="ARBA" id="ARBA00001974"/>
    </source>
</evidence>
<organism evidence="7 8">
    <name type="scientific">Bionectria ochroleuca</name>
    <name type="common">Gliocladium roseum</name>
    <dbReference type="NCBI Taxonomy" id="29856"/>
    <lineage>
        <taxon>Eukaryota</taxon>
        <taxon>Fungi</taxon>
        <taxon>Dikarya</taxon>
        <taxon>Ascomycota</taxon>
        <taxon>Pezizomycotina</taxon>
        <taxon>Sordariomycetes</taxon>
        <taxon>Hypocreomycetidae</taxon>
        <taxon>Hypocreales</taxon>
        <taxon>Bionectriaceae</taxon>
        <taxon>Clonostachys</taxon>
    </lineage>
</organism>
<evidence type="ECO:0000256" key="3">
    <source>
        <dbReference type="ARBA" id="ARBA00022630"/>
    </source>
</evidence>
<proteinExistence type="inferred from homology"/>
<dbReference type="SUPFAM" id="SSF51971">
    <property type="entry name" value="Nucleotide-binding domain"/>
    <property type="match status" value="1"/>
</dbReference>
<comment type="caution">
    <text evidence="7">The sequence shown here is derived from an EMBL/GenBank/DDBJ whole genome shotgun (WGS) entry which is preliminary data.</text>
</comment>
<evidence type="ECO:0000256" key="4">
    <source>
        <dbReference type="ARBA" id="ARBA00022827"/>
    </source>
</evidence>
<dbReference type="GO" id="GO:0071949">
    <property type="term" value="F:FAD binding"/>
    <property type="evidence" value="ECO:0007669"/>
    <property type="project" value="InterPro"/>
</dbReference>
<name>A0A8H7N412_BIOOC</name>
<dbReference type="InterPro" id="IPR023209">
    <property type="entry name" value="DAO"/>
</dbReference>
<evidence type="ECO:0000313" key="7">
    <source>
        <dbReference type="EMBL" id="KAF9748275.1"/>
    </source>
</evidence>
<dbReference type="EMBL" id="JADCTT010000009">
    <property type="protein sequence ID" value="KAF9748275.1"/>
    <property type="molecule type" value="Genomic_DNA"/>
</dbReference>
<keyword evidence="5" id="KW-0560">Oxidoreductase</keyword>
<dbReference type="Gene3D" id="3.30.9.10">
    <property type="entry name" value="D-Amino Acid Oxidase, subunit A, domain 2"/>
    <property type="match status" value="1"/>
</dbReference>
<comment type="cofactor">
    <cofactor evidence="1">
        <name>FAD</name>
        <dbReference type="ChEBI" id="CHEBI:57692"/>
    </cofactor>
</comment>
<comment type="similarity">
    <text evidence="2">Belongs to the DAMOX/DASOX family.</text>
</comment>
<dbReference type="AlphaFoldDB" id="A0A8H7N412"/>
<evidence type="ECO:0000256" key="2">
    <source>
        <dbReference type="ARBA" id="ARBA00006730"/>
    </source>
</evidence>